<dbReference type="OrthoDB" id="2161379at2759"/>
<dbReference type="InterPro" id="IPR019775">
    <property type="entry name" value="WD40_repeat_CS"/>
</dbReference>
<dbReference type="InterPro" id="IPR001680">
    <property type="entry name" value="WD40_rpt"/>
</dbReference>
<proteinExistence type="predicted"/>
<evidence type="ECO:0000313" key="5">
    <source>
        <dbReference type="Proteomes" id="UP000007241"/>
    </source>
</evidence>
<sequence>MLTAKLAGHTEPVSALTQSLQSSIIASASEDSTVRIWDMTTLQTTKILYPPTPQSSPTTKVDSCSDDDECDGPVAISFAANSPNLIFAAVGSSLVLGDLRLNGASNSWQQLFSASENINKISVHSNELHVGLADDSGSVYVLETAKIPYKPYRKIRKVHTNIATSVCFRPKKSWEIWSGSMDYSVIQWDYSRGSVLNHYQHDPLVQPNLAADNPFAQGLNPPFVYDTAFNSMGNTFIAALGDGSIDWMHWPTTKSQSRSTRKTKQAQYIQERLVGPHAWSVTSVSFENGNDKPNMFVSGCIDGSVALWNLQNATNGFTTDELETHAPKSVNSVKMPYKVNTVMMLESTNESKAVVAVGGTAKHKAKHAMDAFAIDLVSLAY</sequence>
<dbReference type="InterPro" id="IPR020472">
    <property type="entry name" value="WD40_PAC1"/>
</dbReference>
<dbReference type="STRING" id="684364.F4NTG1"/>
<dbReference type="SUPFAM" id="SSF50978">
    <property type="entry name" value="WD40 repeat-like"/>
    <property type="match status" value="1"/>
</dbReference>
<dbReference type="EMBL" id="GL882879">
    <property type="protein sequence ID" value="EGF83106.1"/>
    <property type="molecule type" value="Genomic_DNA"/>
</dbReference>
<feature type="repeat" description="WD" evidence="3">
    <location>
        <begin position="6"/>
        <end position="47"/>
    </location>
</feature>
<dbReference type="RefSeq" id="XP_006675985.1">
    <property type="nucleotide sequence ID" value="XM_006675922.1"/>
</dbReference>
<dbReference type="Pfam" id="PF00400">
    <property type="entry name" value="WD40"/>
    <property type="match status" value="2"/>
</dbReference>
<evidence type="ECO:0000256" key="3">
    <source>
        <dbReference type="PROSITE-ProRule" id="PRU00221"/>
    </source>
</evidence>
<dbReference type="AlphaFoldDB" id="F4NTG1"/>
<reference evidence="4 5" key="1">
    <citation type="submission" date="2009-12" db="EMBL/GenBank/DDBJ databases">
        <title>The draft genome of Batrachochytrium dendrobatidis.</title>
        <authorList>
            <consortium name="US DOE Joint Genome Institute (JGI-PGF)"/>
            <person name="Kuo A."/>
            <person name="Salamov A."/>
            <person name="Schmutz J."/>
            <person name="Lucas S."/>
            <person name="Pitluck S."/>
            <person name="Rosenblum E."/>
            <person name="Stajich J."/>
            <person name="Eisen M."/>
            <person name="Grigoriev I.V."/>
        </authorList>
    </citation>
    <scope>NUCLEOTIDE SEQUENCE [LARGE SCALE GENOMIC DNA]</scope>
    <source>
        <strain evidence="5">JAM81 / FGSC 10211</strain>
    </source>
</reference>
<dbReference type="PROSITE" id="PS00678">
    <property type="entry name" value="WD_REPEATS_1"/>
    <property type="match status" value="1"/>
</dbReference>
<gene>
    <name evidence="4" type="ORF">BATDEDRAFT_85756</name>
</gene>
<organism evidence="4 5">
    <name type="scientific">Batrachochytrium dendrobatidis (strain JAM81 / FGSC 10211)</name>
    <name type="common">Frog chytrid fungus</name>
    <dbReference type="NCBI Taxonomy" id="684364"/>
    <lineage>
        <taxon>Eukaryota</taxon>
        <taxon>Fungi</taxon>
        <taxon>Fungi incertae sedis</taxon>
        <taxon>Chytridiomycota</taxon>
        <taxon>Chytridiomycota incertae sedis</taxon>
        <taxon>Chytridiomycetes</taxon>
        <taxon>Rhizophydiales</taxon>
        <taxon>Rhizophydiales incertae sedis</taxon>
        <taxon>Batrachochytrium</taxon>
    </lineage>
</organism>
<dbReference type="PROSITE" id="PS50082">
    <property type="entry name" value="WD_REPEATS_2"/>
    <property type="match status" value="2"/>
</dbReference>
<dbReference type="PROSITE" id="PS50294">
    <property type="entry name" value="WD_REPEATS_REGION"/>
    <property type="match status" value="1"/>
</dbReference>
<dbReference type="Gene3D" id="2.130.10.10">
    <property type="entry name" value="YVTN repeat-like/Quinoprotein amine dehydrogenase"/>
    <property type="match status" value="2"/>
</dbReference>
<keyword evidence="2" id="KW-0677">Repeat</keyword>
<feature type="repeat" description="WD" evidence="3">
    <location>
        <begin position="274"/>
        <end position="318"/>
    </location>
</feature>
<evidence type="ECO:0000256" key="1">
    <source>
        <dbReference type="ARBA" id="ARBA00022574"/>
    </source>
</evidence>
<dbReference type="InParanoid" id="F4NTG1"/>
<dbReference type="GeneID" id="18242195"/>
<dbReference type="HOGENOM" id="CLU_725589_0_0_1"/>
<dbReference type="OMA" id="GDLMVWG"/>
<protein>
    <recommendedName>
        <fullName evidence="6">Anaphase-promoting complex subunit 4 WD40 domain-containing protein</fullName>
    </recommendedName>
</protein>
<dbReference type="SMART" id="SM00320">
    <property type="entry name" value="WD40"/>
    <property type="match status" value="3"/>
</dbReference>
<evidence type="ECO:0008006" key="6">
    <source>
        <dbReference type="Google" id="ProtNLM"/>
    </source>
</evidence>
<evidence type="ECO:0000256" key="2">
    <source>
        <dbReference type="ARBA" id="ARBA00022737"/>
    </source>
</evidence>
<dbReference type="InterPro" id="IPR036322">
    <property type="entry name" value="WD40_repeat_dom_sf"/>
</dbReference>
<keyword evidence="5" id="KW-1185">Reference proteome</keyword>
<dbReference type="PANTHER" id="PTHR45296:SF1">
    <property type="entry name" value="TRANSDUCIN_WD40 REPEAT-LIKE SUPERFAMILY PROTEIN"/>
    <property type="match status" value="1"/>
</dbReference>
<dbReference type="PANTHER" id="PTHR45296">
    <property type="entry name" value="TRANSDUCIN/WD40 REPEAT-LIKE SUPERFAMILY PROTEIN"/>
    <property type="match status" value="1"/>
</dbReference>
<dbReference type="Proteomes" id="UP000007241">
    <property type="component" value="Unassembled WGS sequence"/>
</dbReference>
<dbReference type="PRINTS" id="PR00320">
    <property type="entry name" value="GPROTEINBRPT"/>
</dbReference>
<name>F4NTG1_BATDJ</name>
<keyword evidence="1 3" id="KW-0853">WD repeat</keyword>
<dbReference type="InterPro" id="IPR015943">
    <property type="entry name" value="WD40/YVTN_repeat-like_dom_sf"/>
</dbReference>
<accession>F4NTG1</accession>
<evidence type="ECO:0000313" key="4">
    <source>
        <dbReference type="EMBL" id="EGF83106.1"/>
    </source>
</evidence>